<dbReference type="OrthoDB" id="365421at2759"/>
<evidence type="ECO:0008006" key="5">
    <source>
        <dbReference type="Google" id="ProtNLM"/>
    </source>
</evidence>
<evidence type="ECO:0000256" key="2">
    <source>
        <dbReference type="SAM" id="Phobius"/>
    </source>
</evidence>
<dbReference type="EMBL" id="CP056067">
    <property type="protein sequence ID" value="UKJ89647.1"/>
    <property type="molecule type" value="Genomic_DNA"/>
</dbReference>
<evidence type="ECO:0000313" key="3">
    <source>
        <dbReference type="EMBL" id="UKJ89647.1"/>
    </source>
</evidence>
<organism evidence="3 4">
    <name type="scientific">Theileria orientalis</name>
    <dbReference type="NCBI Taxonomy" id="68886"/>
    <lineage>
        <taxon>Eukaryota</taxon>
        <taxon>Sar</taxon>
        <taxon>Alveolata</taxon>
        <taxon>Apicomplexa</taxon>
        <taxon>Aconoidasida</taxon>
        <taxon>Piroplasmida</taxon>
        <taxon>Theileriidae</taxon>
        <taxon>Theileria</taxon>
    </lineage>
</organism>
<gene>
    <name evidence="3" type="ORF">MACJ_002899</name>
</gene>
<feature type="transmembrane region" description="Helical" evidence="2">
    <location>
        <begin position="199"/>
        <end position="221"/>
    </location>
</feature>
<evidence type="ECO:0000256" key="1">
    <source>
        <dbReference type="SAM" id="MobiDB-lite"/>
    </source>
</evidence>
<reference evidence="3" key="1">
    <citation type="submission" date="2022-07" db="EMBL/GenBank/DDBJ databases">
        <title>Evaluation of T. orientalis genome assembly methods using nanopore sequencing and analysis of variation between genomes.</title>
        <authorList>
            <person name="Yam J."/>
            <person name="Micallef M.L."/>
            <person name="Liu M."/>
            <person name="Djordjevic S.P."/>
            <person name="Bogema D.R."/>
            <person name="Jenkins C."/>
        </authorList>
    </citation>
    <scope>NUCLEOTIDE SEQUENCE</scope>
    <source>
        <strain evidence="3">Fish Creek</strain>
    </source>
</reference>
<evidence type="ECO:0000313" key="4">
    <source>
        <dbReference type="Proteomes" id="UP000244803"/>
    </source>
</evidence>
<name>A0A976M9B0_THEOR</name>
<dbReference type="AlphaFoldDB" id="A0A976M9B0"/>
<protein>
    <recommendedName>
        <fullName evidence="5">Transmembrane protein</fullName>
    </recommendedName>
</protein>
<keyword evidence="2" id="KW-1133">Transmembrane helix</keyword>
<sequence length="237" mass="27465">MDNKEAAYHRKEHILNESSSRLNNLLKGEHEDVSEEEDSKEHPVKLDGGEHTTHHKAPPKERESVSSEDSEEVVEEGDPNKVRLQGYLEVHLYLFSLLLGAFLCYYRHHENLTGYYPKFLHNFFLILKRKGVHRVSDRLFKTWIGIPGEEKKKLIKYMSYATVGVSLYPVFTAPKKPKTPETPEQTRMRVKKEKLNMTFIKYSTAALRVFAASLLCGLLGYDLSYNLDFFKSLLTKK</sequence>
<keyword evidence="2" id="KW-0812">Transmembrane</keyword>
<keyword evidence="2" id="KW-0472">Membrane</keyword>
<feature type="compositionally biased region" description="Basic and acidic residues" evidence="1">
    <location>
        <begin position="1"/>
        <end position="15"/>
    </location>
</feature>
<feature type="compositionally biased region" description="Basic and acidic residues" evidence="1">
    <location>
        <begin position="39"/>
        <end position="65"/>
    </location>
</feature>
<accession>A0A976M9B0</accession>
<dbReference type="Proteomes" id="UP000244803">
    <property type="component" value="Chromosome 4"/>
</dbReference>
<feature type="region of interest" description="Disordered" evidence="1">
    <location>
        <begin position="1"/>
        <end position="78"/>
    </location>
</feature>
<feature type="compositionally biased region" description="Low complexity" evidence="1">
    <location>
        <begin position="16"/>
        <end position="26"/>
    </location>
</feature>
<proteinExistence type="predicted"/>
<feature type="compositionally biased region" description="Acidic residues" evidence="1">
    <location>
        <begin position="66"/>
        <end position="77"/>
    </location>
</feature>